<feature type="compositionally biased region" description="Basic and acidic residues" evidence="5">
    <location>
        <begin position="388"/>
        <end position="398"/>
    </location>
</feature>
<feature type="region of interest" description="Disordered" evidence="5">
    <location>
        <begin position="361"/>
        <end position="398"/>
    </location>
</feature>
<organism evidence="7 8">
    <name type="scientific">Leersia perrieri</name>
    <dbReference type="NCBI Taxonomy" id="77586"/>
    <lineage>
        <taxon>Eukaryota</taxon>
        <taxon>Viridiplantae</taxon>
        <taxon>Streptophyta</taxon>
        <taxon>Embryophyta</taxon>
        <taxon>Tracheophyta</taxon>
        <taxon>Spermatophyta</taxon>
        <taxon>Magnoliopsida</taxon>
        <taxon>Liliopsida</taxon>
        <taxon>Poales</taxon>
        <taxon>Poaceae</taxon>
        <taxon>BOP clade</taxon>
        <taxon>Oryzoideae</taxon>
        <taxon>Oryzeae</taxon>
        <taxon>Oryzinae</taxon>
        <taxon>Leersia</taxon>
    </lineage>
</organism>
<evidence type="ECO:0000259" key="6">
    <source>
        <dbReference type="SMART" id="SM00249"/>
    </source>
</evidence>
<reference evidence="7 8" key="1">
    <citation type="submission" date="2012-08" db="EMBL/GenBank/DDBJ databases">
        <title>Oryza genome evolution.</title>
        <authorList>
            <person name="Wing R.A."/>
        </authorList>
    </citation>
    <scope>NUCLEOTIDE SEQUENCE</scope>
</reference>
<keyword evidence="2" id="KW-0677">Repeat</keyword>
<dbReference type="PANTHER" id="PTHR46235">
    <property type="entry name" value="PHD FINGER-CONTAINING PROTEIN DDB_G0268158"/>
    <property type="match status" value="1"/>
</dbReference>
<keyword evidence="3" id="KW-0863">Zinc-finger</keyword>
<feature type="region of interest" description="Disordered" evidence="5">
    <location>
        <begin position="556"/>
        <end position="578"/>
    </location>
</feature>
<dbReference type="Gene3D" id="3.30.40.10">
    <property type="entry name" value="Zinc/RING finger domain, C3HC4 (zinc finger)"/>
    <property type="match status" value="3"/>
</dbReference>
<feature type="domain" description="Zinc finger PHD-type" evidence="6">
    <location>
        <begin position="105"/>
        <end position="171"/>
    </location>
</feature>
<evidence type="ECO:0000256" key="1">
    <source>
        <dbReference type="ARBA" id="ARBA00022723"/>
    </source>
</evidence>
<dbReference type="InterPro" id="IPR001965">
    <property type="entry name" value="Znf_PHD"/>
</dbReference>
<evidence type="ECO:0000313" key="8">
    <source>
        <dbReference type="Proteomes" id="UP000032180"/>
    </source>
</evidence>
<proteinExistence type="predicted"/>
<dbReference type="SMART" id="SM00249">
    <property type="entry name" value="PHD"/>
    <property type="match status" value="5"/>
</dbReference>
<feature type="domain" description="Zinc finger PHD-type" evidence="6">
    <location>
        <begin position="448"/>
        <end position="514"/>
    </location>
</feature>
<dbReference type="GO" id="GO:0006338">
    <property type="term" value="P:chromatin remodeling"/>
    <property type="evidence" value="ECO:0007669"/>
    <property type="project" value="UniProtKB-ARBA"/>
</dbReference>
<dbReference type="eggNOG" id="ENOG502QPIX">
    <property type="taxonomic scope" value="Eukaryota"/>
</dbReference>
<keyword evidence="4" id="KW-0862">Zinc</keyword>
<dbReference type="EnsemblPlants" id="LPERR12G05620.1">
    <property type="protein sequence ID" value="LPERR12G05620.1"/>
    <property type="gene ID" value="LPERR12G05620"/>
</dbReference>
<feature type="domain" description="Zinc finger PHD-type" evidence="6">
    <location>
        <begin position="172"/>
        <end position="238"/>
    </location>
</feature>
<reference evidence="7" key="3">
    <citation type="submission" date="2015-04" db="UniProtKB">
        <authorList>
            <consortium name="EnsemblPlants"/>
        </authorList>
    </citation>
    <scope>IDENTIFICATION</scope>
</reference>
<evidence type="ECO:0000256" key="2">
    <source>
        <dbReference type="ARBA" id="ARBA00022737"/>
    </source>
</evidence>
<protein>
    <recommendedName>
        <fullName evidence="6">Zinc finger PHD-type domain-containing protein</fullName>
    </recommendedName>
</protein>
<dbReference type="HOGENOM" id="CLU_373573_0_0_1"/>
<evidence type="ECO:0000256" key="3">
    <source>
        <dbReference type="ARBA" id="ARBA00022771"/>
    </source>
</evidence>
<reference evidence="8" key="2">
    <citation type="submission" date="2013-12" db="EMBL/GenBank/DDBJ databases">
        <authorList>
            <person name="Yu Y."/>
            <person name="Lee S."/>
            <person name="de Baynast K."/>
            <person name="Wissotski M."/>
            <person name="Liu L."/>
            <person name="Talag J."/>
            <person name="Goicoechea J."/>
            <person name="Angelova A."/>
            <person name="Jetty R."/>
            <person name="Kudrna D."/>
            <person name="Golser W."/>
            <person name="Rivera L."/>
            <person name="Zhang J."/>
            <person name="Wing R."/>
        </authorList>
    </citation>
    <scope>NUCLEOTIDE SEQUENCE</scope>
</reference>
<evidence type="ECO:0000313" key="7">
    <source>
        <dbReference type="EnsemblPlants" id="LPERR12G05620.1"/>
    </source>
</evidence>
<dbReference type="InterPro" id="IPR055198">
    <property type="entry name" value="NSD_PHD"/>
</dbReference>
<dbReference type="CDD" id="cd15566">
    <property type="entry name" value="PHD3_NSD"/>
    <property type="match status" value="1"/>
</dbReference>
<feature type="compositionally biased region" description="Basic residues" evidence="5">
    <location>
        <begin position="285"/>
        <end position="295"/>
    </location>
</feature>
<feature type="domain" description="Zinc finger PHD-type" evidence="6">
    <location>
        <begin position="392"/>
        <end position="447"/>
    </location>
</feature>
<feature type="domain" description="Zinc finger PHD-type" evidence="6">
    <location>
        <begin position="37"/>
        <end position="100"/>
    </location>
</feature>
<dbReference type="InterPro" id="IPR013083">
    <property type="entry name" value="Znf_RING/FYVE/PHD"/>
</dbReference>
<dbReference type="AlphaFoldDB" id="A0A0D9XXW5"/>
<feature type="region of interest" description="Disordered" evidence="5">
    <location>
        <begin position="1"/>
        <end position="29"/>
    </location>
</feature>
<keyword evidence="1" id="KW-0479">Metal-binding</keyword>
<name>A0A0D9XXW5_9ORYZ</name>
<feature type="region of interest" description="Disordered" evidence="5">
    <location>
        <begin position="319"/>
        <end position="340"/>
    </location>
</feature>
<evidence type="ECO:0000256" key="5">
    <source>
        <dbReference type="SAM" id="MobiDB-lite"/>
    </source>
</evidence>
<dbReference type="STRING" id="77586.A0A0D9XXW5"/>
<evidence type="ECO:0000256" key="4">
    <source>
        <dbReference type="ARBA" id="ARBA00022833"/>
    </source>
</evidence>
<dbReference type="Gramene" id="LPERR12G05620.1">
    <property type="protein sequence ID" value="LPERR12G05620.1"/>
    <property type="gene ID" value="LPERR12G05620"/>
</dbReference>
<dbReference type="InterPro" id="IPR055197">
    <property type="entry name" value="PHDvar_NSD"/>
</dbReference>
<feature type="region of interest" description="Disordered" evidence="5">
    <location>
        <begin position="273"/>
        <end position="299"/>
    </location>
</feature>
<dbReference type="Pfam" id="PF23004">
    <property type="entry name" value="PHDvar_NSD"/>
    <property type="match status" value="2"/>
</dbReference>
<keyword evidence="8" id="KW-1185">Reference proteome</keyword>
<dbReference type="Proteomes" id="UP000032180">
    <property type="component" value="Chromosome 12"/>
</dbReference>
<dbReference type="GO" id="GO:0008270">
    <property type="term" value="F:zinc ion binding"/>
    <property type="evidence" value="ECO:0007669"/>
    <property type="project" value="UniProtKB-KW"/>
</dbReference>
<dbReference type="PANTHER" id="PTHR46235:SF2">
    <property type="entry name" value="GLYCOPROTEIN FAMILY PROTEIN, PUTATIVE, EXPRESSED-RELATED"/>
    <property type="match status" value="1"/>
</dbReference>
<dbReference type="Pfam" id="PF22908">
    <property type="entry name" value="PHD_NSD"/>
    <property type="match status" value="2"/>
</dbReference>
<feature type="compositionally biased region" description="Low complexity" evidence="5">
    <location>
        <begin position="565"/>
        <end position="578"/>
    </location>
</feature>
<accession>A0A0D9XXW5</accession>
<sequence length="610" mass="69832">MDRPWRAAGSEQRDALGSGSQGQGTKPKSNNDAWDDFCSICDEPGDYLCCEGRCLRSFHATKKEGEKYKCTTLGLTEEQWEIFKKNNKKSEPKYICENCKYNQHQCFSCGLLGSSDLSSGAEVFQCDDKKCRHFYHPKCLARLLYPDTSKQPLNFEQEVARGRKFLCPVHKCCACKGVVNEDDEDMQLAVCRRCPTAYHRKCLPSDIVFEGDKSKGIMQRAWNTEFRAQILIYCMKHKIVPELGTPERNHIVFPDQPESSNGFSSFAPKELFPSPYPGSCDPNRKRQKPARRPHKPTQIGKSLSVLPILLLSPAARRFRRGQPFAPPASRARSGRARRLSRSARDFFQALRRRRRRRIRVVSLMDRPRRPGSDRLYPPPQYRKRRRNKNGEKKPGSDKVFQCEDKKCGHFYHPKCLARLLYPDSSKQALNFEQEVAHGLKFLCPVHKCHTCKEGENKDDEKMQLAVCRRCPTAYHRKCLPSDIVFEGDKSKGTMQRAWNNVLRDKILIFCMKHEIVPELGTPERNHIVFPDCKNHFARNPSKAKGQECAPTVLDIPEEEMPPNLSSEPSQPSQQPAAETDYDLSYGFNSFAPKALFPLPYPGSCGWLDDD</sequence>